<dbReference type="PRINTS" id="PR00133">
    <property type="entry name" value="GLHYDRLASE3"/>
</dbReference>
<dbReference type="InterPro" id="IPR036962">
    <property type="entry name" value="Glyco_hydro_3_N_sf"/>
</dbReference>
<dbReference type="SMART" id="SM01217">
    <property type="entry name" value="Fn3_like"/>
    <property type="match status" value="1"/>
</dbReference>
<comment type="caution">
    <text evidence="7">The sequence shown here is derived from an EMBL/GenBank/DDBJ whole genome shotgun (WGS) entry which is preliminary data.</text>
</comment>
<organism evidence="7 8">
    <name type="scientific">Candidatus Coproplasma excrementigallinarum</name>
    <dbReference type="NCBI Taxonomy" id="2840747"/>
    <lineage>
        <taxon>Bacteria</taxon>
        <taxon>Bacillati</taxon>
        <taxon>Bacillota</taxon>
        <taxon>Clostridia</taxon>
        <taxon>Eubacteriales</taxon>
        <taxon>Candidatus Coproplasma</taxon>
    </lineage>
</organism>
<dbReference type="Gene3D" id="2.60.40.10">
    <property type="entry name" value="Immunoglobulins"/>
    <property type="match status" value="3"/>
</dbReference>
<gene>
    <name evidence="7" type="ORF">IAB69_01680</name>
</gene>
<dbReference type="SUPFAM" id="SSF52279">
    <property type="entry name" value="Beta-D-glucan exohydrolase, C-terminal domain"/>
    <property type="match status" value="1"/>
</dbReference>
<dbReference type="InterPro" id="IPR002772">
    <property type="entry name" value="Glyco_hydro_3_C"/>
</dbReference>
<name>A0A9D1MJE3_9FIRM</name>
<dbReference type="InterPro" id="IPR015919">
    <property type="entry name" value="Cadherin-like_sf"/>
</dbReference>
<dbReference type="GO" id="GO:0005975">
    <property type="term" value="P:carbohydrate metabolic process"/>
    <property type="evidence" value="ECO:0007669"/>
    <property type="project" value="InterPro"/>
</dbReference>
<dbReference type="Pfam" id="PF14310">
    <property type="entry name" value="Fn3-like"/>
    <property type="match status" value="1"/>
</dbReference>
<evidence type="ECO:0000256" key="2">
    <source>
        <dbReference type="ARBA" id="ARBA00022801"/>
    </source>
</evidence>
<dbReference type="InterPro" id="IPR001764">
    <property type="entry name" value="Glyco_hydro_3_N"/>
</dbReference>
<feature type="chain" id="PRO_5038679975" evidence="5">
    <location>
        <begin position="37"/>
        <end position="1413"/>
    </location>
</feature>
<dbReference type="GO" id="GO:0004553">
    <property type="term" value="F:hydrolase activity, hydrolyzing O-glycosyl compounds"/>
    <property type="evidence" value="ECO:0007669"/>
    <property type="project" value="InterPro"/>
</dbReference>
<reference evidence="7" key="1">
    <citation type="submission" date="2020-10" db="EMBL/GenBank/DDBJ databases">
        <authorList>
            <person name="Gilroy R."/>
        </authorList>
    </citation>
    <scope>NUCLEOTIDE SEQUENCE</scope>
    <source>
        <strain evidence="7">CHK195-12923</strain>
    </source>
</reference>
<keyword evidence="2 7" id="KW-0378">Hydrolase</keyword>
<keyword evidence="4" id="KW-1133">Transmembrane helix</keyword>
<proteinExistence type="inferred from homology"/>
<feature type="region of interest" description="Disordered" evidence="3">
    <location>
        <begin position="169"/>
        <end position="192"/>
    </location>
</feature>
<keyword evidence="5" id="KW-0732">Signal</keyword>
<dbReference type="Gene3D" id="3.40.50.1700">
    <property type="entry name" value="Glycoside hydrolase family 3 C-terminal domain"/>
    <property type="match status" value="1"/>
</dbReference>
<evidence type="ECO:0000256" key="5">
    <source>
        <dbReference type="SAM" id="SignalP"/>
    </source>
</evidence>
<sequence>MKQQGVKSRLAKITAVCLLAGVLAASPLFTSFSARAAMLESRTLGNNGKFYTDYTSAEEAQKAAADLNTELAREGQVLLKNDGTLPLTGKEYVSVFGVRSDSLTGGTGTVGDGLAQAGFKVNPTLEEFYAGNSNGIGNETTDFGKNVENSLELYGDAAVILISRTGGESADADTKTSEVEDNKDGDGNEYDWEHADQAEGKDAEGNTVNYKHYLQLTDSEEALISYVKDKFDKIVVVVNTSNIIEMRNLQNDAAINGILWIGRPGANGINAVGDILSGKTNPSGRTVDIWNSDFTADPTWQNFGLNEGTNNVNYGNYENGLPTGDAYTAVAYGRGVHGIDMEEDIYLGYRYYETRAEDYDGAINIPGTLVEDTYENGEAWYDNYVVYPFGYGLSYTEFEWTVGDLYYTDANGAKQLVSGAMDPALFASDVGKEATIKTLYLDVTVENTGSVAGKDVVEVYVTPPYDAASGLERPHVILSGFTKTAEIRPGATQTVTVEFNVQDFAAFDTEDVLDTGHQGYKLQNGTYEVKAMKNSHDVMGSKSFSLATTANLKLDDFSGNLVEEVFGSDQAKTDGTSDYYTIRDERHMAAGGTGMTQLSRANWAGTYPLTPQESDKNFKDVFVNSLKNQLGYDANNTAQWQDDESDAWYISPAEFEAASSTWTQAEESGRTNGVASVKIQSMAGVPLYVTNADGTQSINPKWDEFVNNLTWDELKDLVSYGSFRTSPIPSIDKSQSTDADGPNNNGSTYSWVTEDVIGATWNTELAHKQGIIVANISLHRDTQTSTSGLNGWYGPGANLHRTPFSGRNNEYYSQDGIHGGIIGAAVVSGAESRGLNVWVKHNFMNDQESNRNGLCTWVSEQAMREIYMPMFQKILQEGGSSATMSAFNRIGSVETPANYNYMTKVMRDQWGFTGIAVTDMFAGLTMSEYRQNGVDILNVIAANPTSFETAYPANTETGYAGFKYNATQHQALLKLMQAEYDKVTTNPEAPGRNDPVTVATAQYALLTGEYAQYKPIFDDMYEKYNWPGLKLSTTDLEIRCGNELPLGSGGEAEASGVWDATLRNGKGGVRLEDAAKTESYHQYYYVRTCATRVLYFYVNGAAFRQGITMVQSDGKGGFVEVFGGEGTVAAQATMGVSGYASEALGYTEDQLNGSTAVYSVTDGTLPAGLTFSGNKISGRATQSGTFTFEVTCTVDGWLKTAKTFTLTVKDGMVFNGNTALTVGTQAGIFVEAVENGIGSADGTTVTYAVVEGALPAGLTMDSTGAITGTPTQAGTYNFVVRATEVTGDRRPVTTTFDQQFTLTVAAGTAVEEPALTEEDVQAMIDQAIANLPADDSLTEAEIKALIDEAIDGIQMPDTLTEAEVQAMIDAAMEKDSSSGGCNSSVAFTGSAIAFLVAAAGITTAIFVRRRNKN</sequence>
<dbReference type="InterPro" id="IPR013783">
    <property type="entry name" value="Ig-like_fold"/>
</dbReference>
<dbReference type="InterPro" id="IPR050288">
    <property type="entry name" value="Cellulose_deg_GH3"/>
</dbReference>
<dbReference type="Pfam" id="PF00933">
    <property type="entry name" value="Glyco_hydro_3"/>
    <property type="match status" value="1"/>
</dbReference>
<dbReference type="InterPro" id="IPR017853">
    <property type="entry name" value="GH"/>
</dbReference>
<dbReference type="Pfam" id="PF01915">
    <property type="entry name" value="Glyco_hydro_3_C"/>
    <property type="match status" value="1"/>
</dbReference>
<keyword evidence="4" id="KW-0472">Membrane</keyword>
<reference evidence="7" key="2">
    <citation type="journal article" date="2021" name="PeerJ">
        <title>Extensive microbial diversity within the chicken gut microbiome revealed by metagenomics and culture.</title>
        <authorList>
            <person name="Gilroy R."/>
            <person name="Ravi A."/>
            <person name="Getino M."/>
            <person name="Pursley I."/>
            <person name="Horton D.L."/>
            <person name="Alikhan N.F."/>
            <person name="Baker D."/>
            <person name="Gharbi K."/>
            <person name="Hall N."/>
            <person name="Watson M."/>
            <person name="Adriaenssens E.M."/>
            <person name="Foster-Nyarko E."/>
            <person name="Jarju S."/>
            <person name="Secka A."/>
            <person name="Antonio M."/>
            <person name="Oren A."/>
            <person name="Chaudhuri R.R."/>
            <person name="La Ragione R."/>
            <person name="Hildebrand F."/>
            <person name="Pallen M.J."/>
        </authorList>
    </citation>
    <scope>NUCLEOTIDE SEQUENCE</scope>
    <source>
        <strain evidence="7">CHK195-12923</strain>
    </source>
</reference>
<accession>A0A9D1MJE3</accession>
<comment type="similarity">
    <text evidence="1">Belongs to the glycosyl hydrolase 3 family.</text>
</comment>
<feature type="transmembrane region" description="Helical" evidence="4">
    <location>
        <begin position="1385"/>
        <end position="1407"/>
    </location>
</feature>
<dbReference type="GO" id="GO:0016020">
    <property type="term" value="C:membrane"/>
    <property type="evidence" value="ECO:0007669"/>
    <property type="project" value="InterPro"/>
</dbReference>
<protein>
    <submittedName>
        <fullName evidence="7">Glycoside hydrolase family 3 C-terminal domain-containing protein</fullName>
    </submittedName>
</protein>
<feature type="signal peptide" evidence="5">
    <location>
        <begin position="1"/>
        <end position="36"/>
    </location>
</feature>
<dbReference type="InterPro" id="IPR026891">
    <property type="entry name" value="Fn3-like"/>
</dbReference>
<feature type="domain" description="Fibronectin type III-like" evidence="6">
    <location>
        <begin position="455"/>
        <end position="535"/>
    </location>
</feature>
<evidence type="ECO:0000256" key="1">
    <source>
        <dbReference type="ARBA" id="ARBA00005336"/>
    </source>
</evidence>
<dbReference type="Pfam" id="PF05345">
    <property type="entry name" value="He_PIG"/>
    <property type="match status" value="2"/>
</dbReference>
<evidence type="ECO:0000256" key="3">
    <source>
        <dbReference type="SAM" id="MobiDB-lite"/>
    </source>
</evidence>
<evidence type="ECO:0000256" key="4">
    <source>
        <dbReference type="SAM" id="Phobius"/>
    </source>
</evidence>
<dbReference type="EMBL" id="DVNE01000015">
    <property type="protein sequence ID" value="HIU61346.1"/>
    <property type="molecule type" value="Genomic_DNA"/>
</dbReference>
<dbReference type="Gene3D" id="3.20.20.300">
    <property type="entry name" value="Glycoside hydrolase, family 3, N-terminal domain"/>
    <property type="match status" value="1"/>
</dbReference>
<dbReference type="GO" id="GO:0005509">
    <property type="term" value="F:calcium ion binding"/>
    <property type="evidence" value="ECO:0007669"/>
    <property type="project" value="InterPro"/>
</dbReference>
<evidence type="ECO:0000313" key="8">
    <source>
        <dbReference type="Proteomes" id="UP000824110"/>
    </source>
</evidence>
<dbReference type="Proteomes" id="UP000824110">
    <property type="component" value="Unassembled WGS sequence"/>
</dbReference>
<evidence type="ECO:0000259" key="6">
    <source>
        <dbReference type="SMART" id="SM01217"/>
    </source>
</evidence>
<feature type="compositionally biased region" description="Basic and acidic residues" evidence="3">
    <location>
        <begin position="172"/>
        <end position="192"/>
    </location>
</feature>
<dbReference type="SUPFAM" id="SSF51445">
    <property type="entry name" value="(Trans)glycosidases"/>
    <property type="match status" value="1"/>
</dbReference>
<keyword evidence="4" id="KW-0812">Transmembrane</keyword>
<evidence type="ECO:0000313" key="7">
    <source>
        <dbReference type="EMBL" id="HIU61346.1"/>
    </source>
</evidence>
<dbReference type="InterPro" id="IPR036881">
    <property type="entry name" value="Glyco_hydro_3_C_sf"/>
</dbReference>
<dbReference type="PANTHER" id="PTHR42715:SF10">
    <property type="entry name" value="BETA-GLUCOSIDASE"/>
    <property type="match status" value="1"/>
</dbReference>
<dbReference type="PANTHER" id="PTHR42715">
    <property type="entry name" value="BETA-GLUCOSIDASE"/>
    <property type="match status" value="1"/>
</dbReference>
<dbReference type="SUPFAM" id="SSF49313">
    <property type="entry name" value="Cadherin-like"/>
    <property type="match status" value="1"/>
</dbReference>